<sequence>MVGPGWHHPGHDRENRVLRPPVSVTTEPGSLGSQPALFEYAWRLHQQDPDSPLPRDGEPYPDEKRHPHRQRVRTRKNQRLQGADVAAILEVYFGRADASPSELVDAFCEVDVPIHHNEHIAAAALRADRRRVRRTGRWLVRHSTDRCSATVGLALLATDWADEDIPLIQTIGLLSHRFGPLAAEALRRRSGGGQALLWLAQRVAGWGRVYVIEALCRDGAYASRRWLLRHACDGDYLNGYFAGQVATAAHLHEAIVGTEADDDLVDHTGRLLKIMAGCGGMGMTLEHYPPAPIVLAAHVAHLGRQRPTVDRYVDAAVIADQLADKTPERSGCTSEQRDDLVRQYLTVLDRQEWGDAVRAGLDPAGDFFAWFAGNPAARLHLRAFTGLTDGKR</sequence>
<feature type="compositionally biased region" description="Basic residues" evidence="1">
    <location>
        <begin position="66"/>
        <end position="77"/>
    </location>
</feature>
<feature type="compositionally biased region" description="Basic and acidic residues" evidence="1">
    <location>
        <begin position="47"/>
        <end position="65"/>
    </location>
</feature>
<feature type="region of interest" description="Disordered" evidence="1">
    <location>
        <begin position="47"/>
        <end position="77"/>
    </location>
</feature>
<dbReference type="EMBL" id="JBHTHM010000008">
    <property type="protein sequence ID" value="MFD0782470.1"/>
    <property type="molecule type" value="Genomic_DNA"/>
</dbReference>
<organism evidence="2 3">
    <name type="scientific">Micromonospora azadirachtae</name>
    <dbReference type="NCBI Taxonomy" id="1970735"/>
    <lineage>
        <taxon>Bacteria</taxon>
        <taxon>Bacillati</taxon>
        <taxon>Actinomycetota</taxon>
        <taxon>Actinomycetes</taxon>
        <taxon>Micromonosporales</taxon>
        <taxon>Micromonosporaceae</taxon>
        <taxon>Micromonospora</taxon>
    </lineage>
</organism>
<proteinExistence type="predicted"/>
<name>A0ABW2ZV21_9ACTN</name>
<gene>
    <name evidence="2" type="ORF">ACFQZ8_00805</name>
</gene>
<reference evidence="3" key="1">
    <citation type="journal article" date="2019" name="Int. J. Syst. Evol. Microbiol.">
        <title>The Global Catalogue of Microorganisms (GCM) 10K type strain sequencing project: providing services to taxonomists for standard genome sequencing and annotation.</title>
        <authorList>
            <consortium name="The Broad Institute Genomics Platform"/>
            <consortium name="The Broad Institute Genome Sequencing Center for Infectious Disease"/>
            <person name="Wu L."/>
            <person name="Ma J."/>
        </authorList>
    </citation>
    <scope>NUCLEOTIDE SEQUENCE [LARGE SCALE GENOMIC DNA]</scope>
    <source>
        <strain evidence="3">JCM 32148</strain>
    </source>
</reference>
<feature type="region of interest" description="Disordered" evidence="1">
    <location>
        <begin position="1"/>
        <end position="31"/>
    </location>
</feature>
<protein>
    <submittedName>
        <fullName evidence="2">Uncharacterized protein</fullName>
    </submittedName>
</protein>
<evidence type="ECO:0000313" key="3">
    <source>
        <dbReference type="Proteomes" id="UP001597053"/>
    </source>
</evidence>
<evidence type="ECO:0000256" key="1">
    <source>
        <dbReference type="SAM" id="MobiDB-lite"/>
    </source>
</evidence>
<dbReference type="Proteomes" id="UP001597053">
    <property type="component" value="Unassembled WGS sequence"/>
</dbReference>
<accession>A0ABW2ZV21</accession>
<evidence type="ECO:0000313" key="2">
    <source>
        <dbReference type="EMBL" id="MFD0782470.1"/>
    </source>
</evidence>
<comment type="caution">
    <text evidence="2">The sequence shown here is derived from an EMBL/GenBank/DDBJ whole genome shotgun (WGS) entry which is preliminary data.</text>
</comment>
<keyword evidence="3" id="KW-1185">Reference proteome</keyword>